<dbReference type="eggNOG" id="KOG0266">
    <property type="taxonomic scope" value="Eukaryota"/>
</dbReference>
<dbReference type="PROSITE" id="PS50082">
    <property type="entry name" value="WD_REPEATS_2"/>
    <property type="match status" value="2"/>
</dbReference>
<sequence length="136" mass="15459">MVFIWNMETGHAETTPDVHADIITDVRFQSNSTLLATSSLDETIKIWDASKTLGTKKRICELRSDYGDKFFSCVFHPRVPDYLIVGSYKSLKLWKWVENTGNYLPTHEDRISALADSPSRGIIASGSFDNTIKIWK</sequence>
<evidence type="ECO:0000256" key="1">
    <source>
        <dbReference type="PROSITE-ProRule" id="PRU00221"/>
    </source>
</evidence>
<gene>
    <name evidence="2" type="ORF">CARUB_v10021127mg</name>
</gene>
<protein>
    <submittedName>
        <fullName evidence="2">Uncharacterized protein</fullName>
    </submittedName>
</protein>
<dbReference type="SMART" id="SM00320">
    <property type="entry name" value="WD40"/>
    <property type="match status" value="3"/>
</dbReference>
<dbReference type="Proteomes" id="UP000029121">
    <property type="component" value="Unassembled WGS sequence"/>
</dbReference>
<feature type="repeat" description="WD" evidence="1">
    <location>
        <begin position="16"/>
        <end position="48"/>
    </location>
</feature>
<dbReference type="Gene3D" id="2.130.10.10">
    <property type="entry name" value="YVTN repeat-like/Quinoprotein amine dehydrogenase"/>
    <property type="match status" value="1"/>
</dbReference>
<proteinExistence type="predicted"/>
<accession>R0GJ15</accession>
<evidence type="ECO:0000313" key="2">
    <source>
        <dbReference type="EMBL" id="EOA35877.1"/>
    </source>
</evidence>
<dbReference type="STRING" id="81985.R0GJ15"/>
<dbReference type="Pfam" id="PF00400">
    <property type="entry name" value="WD40"/>
    <property type="match status" value="2"/>
</dbReference>
<dbReference type="PROSITE" id="PS50294">
    <property type="entry name" value="WD_REPEATS_REGION"/>
    <property type="match status" value="2"/>
</dbReference>
<dbReference type="InterPro" id="IPR036322">
    <property type="entry name" value="WD40_repeat_dom_sf"/>
</dbReference>
<keyword evidence="3" id="KW-1185">Reference proteome</keyword>
<evidence type="ECO:0000313" key="3">
    <source>
        <dbReference type="Proteomes" id="UP000029121"/>
    </source>
</evidence>
<organism evidence="2 3">
    <name type="scientific">Capsella rubella</name>
    <dbReference type="NCBI Taxonomy" id="81985"/>
    <lineage>
        <taxon>Eukaryota</taxon>
        <taxon>Viridiplantae</taxon>
        <taxon>Streptophyta</taxon>
        <taxon>Embryophyta</taxon>
        <taxon>Tracheophyta</taxon>
        <taxon>Spermatophyta</taxon>
        <taxon>Magnoliopsida</taxon>
        <taxon>eudicotyledons</taxon>
        <taxon>Gunneridae</taxon>
        <taxon>Pentapetalae</taxon>
        <taxon>rosids</taxon>
        <taxon>malvids</taxon>
        <taxon>Brassicales</taxon>
        <taxon>Brassicaceae</taxon>
        <taxon>Camelineae</taxon>
        <taxon>Capsella</taxon>
    </lineage>
</organism>
<reference evidence="3" key="1">
    <citation type="journal article" date="2013" name="Nat. Genet.">
        <title>The Capsella rubella genome and the genomic consequences of rapid mating system evolution.</title>
        <authorList>
            <person name="Slotte T."/>
            <person name="Hazzouri K.M."/>
            <person name="Agren J.A."/>
            <person name="Koenig D."/>
            <person name="Maumus F."/>
            <person name="Guo Y.L."/>
            <person name="Steige K."/>
            <person name="Platts A.E."/>
            <person name="Escobar J.S."/>
            <person name="Newman L.K."/>
            <person name="Wang W."/>
            <person name="Mandakova T."/>
            <person name="Vello E."/>
            <person name="Smith L.M."/>
            <person name="Henz S.R."/>
            <person name="Steffen J."/>
            <person name="Takuno S."/>
            <person name="Brandvain Y."/>
            <person name="Coop G."/>
            <person name="Andolfatto P."/>
            <person name="Hu T.T."/>
            <person name="Blanchette M."/>
            <person name="Clark R.M."/>
            <person name="Quesneville H."/>
            <person name="Nordborg M."/>
            <person name="Gaut B.S."/>
            <person name="Lysak M.A."/>
            <person name="Jenkins J."/>
            <person name="Grimwood J."/>
            <person name="Chapman J."/>
            <person name="Prochnik S."/>
            <person name="Shu S."/>
            <person name="Rokhsar D."/>
            <person name="Schmutz J."/>
            <person name="Weigel D."/>
            <person name="Wright S.I."/>
        </authorList>
    </citation>
    <scope>NUCLEOTIDE SEQUENCE [LARGE SCALE GENOMIC DNA]</scope>
    <source>
        <strain evidence="3">cv. Monte Gargano</strain>
    </source>
</reference>
<dbReference type="SUPFAM" id="SSF50978">
    <property type="entry name" value="WD40 repeat-like"/>
    <property type="match status" value="1"/>
</dbReference>
<dbReference type="InterPro" id="IPR044716">
    <property type="entry name" value="LEUNIG-like"/>
</dbReference>
<keyword evidence="1" id="KW-0853">WD repeat</keyword>
<dbReference type="GO" id="GO:0003714">
    <property type="term" value="F:transcription corepressor activity"/>
    <property type="evidence" value="ECO:0007669"/>
    <property type="project" value="InterPro"/>
</dbReference>
<dbReference type="PANTHER" id="PTHR44376">
    <property type="entry name" value="TRANSCRIPTIONAL REGULATOR OF FILAMENTOUS GROWTH FLO8"/>
    <property type="match status" value="1"/>
</dbReference>
<dbReference type="EMBL" id="KB870806">
    <property type="protein sequence ID" value="EOA35877.1"/>
    <property type="molecule type" value="Genomic_DNA"/>
</dbReference>
<dbReference type="InterPro" id="IPR015943">
    <property type="entry name" value="WD40/YVTN_repeat-like_dom_sf"/>
</dbReference>
<name>R0GJ15_9BRAS</name>
<dbReference type="AlphaFoldDB" id="R0GJ15"/>
<feature type="repeat" description="WD" evidence="1">
    <location>
        <begin position="104"/>
        <end position="136"/>
    </location>
</feature>
<dbReference type="PANTHER" id="PTHR44376:SF9">
    <property type="entry name" value="TRANSCRIPTIONAL COREPRESSOR LEUNIG_HOMOLOG"/>
    <property type="match status" value="1"/>
</dbReference>
<dbReference type="InterPro" id="IPR001680">
    <property type="entry name" value="WD40_rpt"/>
</dbReference>